<dbReference type="AlphaFoldDB" id="A0A2T3MZH5"/>
<keyword evidence="2" id="KW-1185">Reference proteome</keyword>
<dbReference type="OrthoDB" id="5892361at2"/>
<proteinExistence type="predicted"/>
<name>A0A2T3MZH5_9GAMM</name>
<gene>
    <name evidence="1" type="ORF">C9I89_10235</name>
</gene>
<dbReference type="Proteomes" id="UP000240904">
    <property type="component" value="Unassembled WGS sequence"/>
</dbReference>
<evidence type="ECO:0000313" key="1">
    <source>
        <dbReference type="EMBL" id="PSW05269.1"/>
    </source>
</evidence>
<protein>
    <submittedName>
        <fullName evidence="1">Exoribonuclease R</fullName>
    </submittedName>
</protein>
<organism evidence="1 2">
    <name type="scientific">Photobacterium lipolyticum</name>
    <dbReference type="NCBI Taxonomy" id="266810"/>
    <lineage>
        <taxon>Bacteria</taxon>
        <taxon>Pseudomonadati</taxon>
        <taxon>Pseudomonadota</taxon>
        <taxon>Gammaproteobacteria</taxon>
        <taxon>Vibrionales</taxon>
        <taxon>Vibrionaceae</taxon>
        <taxon>Photobacterium</taxon>
    </lineage>
</organism>
<sequence length="157" mass="18325">MERDYKFDCLVTMPRHELEEFSLRVISRMVPEDVMQELFTFDQEEIDSEDRMKSAQFDAMLRMTAIALGEVKGAFSESENAKQNADRMIRLILWHFYALSFNLEEAVSLEEHCEQVESLLDTAPDNAFGWVKILTELLHNYAEIHDQNTDKKSKLNA</sequence>
<dbReference type="RefSeq" id="WP_107283371.1">
    <property type="nucleotide sequence ID" value="NZ_PYMC01000006.1"/>
</dbReference>
<evidence type="ECO:0000313" key="2">
    <source>
        <dbReference type="Proteomes" id="UP000240904"/>
    </source>
</evidence>
<dbReference type="EMBL" id="PYMC01000006">
    <property type="protein sequence ID" value="PSW05269.1"/>
    <property type="molecule type" value="Genomic_DNA"/>
</dbReference>
<accession>A0A2T3MZH5</accession>
<comment type="caution">
    <text evidence="1">The sequence shown here is derived from an EMBL/GenBank/DDBJ whole genome shotgun (WGS) entry which is preliminary data.</text>
</comment>
<reference evidence="1 2" key="1">
    <citation type="submission" date="2018-03" db="EMBL/GenBank/DDBJ databases">
        <title>Whole genome sequencing of Histamine producing bacteria.</title>
        <authorList>
            <person name="Butler K."/>
        </authorList>
    </citation>
    <scope>NUCLEOTIDE SEQUENCE [LARGE SCALE GENOMIC DNA]</scope>
    <source>
        <strain evidence="1 2">DSM 16190</strain>
    </source>
</reference>